<keyword evidence="3" id="KW-0964">Secreted</keyword>
<accession>A0A8W7K5F6</accession>
<sequence length="344" mass="37853">MPVSSTDRHCIFSLRAGYIDMELVRILFFTFLVAKEQVYGATLLSQYQKEMDEVKLYFYTPHTTHDVTKEDIYPSLGVQPQKQLKVLIHGWNAACDHIATLPIQSAYLIRNDCNLLVADWSNVSAQLYPTARKLVLPVGYRIASILARFMDRFAIGHDQVHIIGHSLGAHVAGNVGRYFAGRLARITALDPAGPLFRPNSRDAVAPTAAQLVDVIHTDGSVLGELVLRGHIDFFPNGGLSPQPGCETLDLLTLHACSHYRSTGFFAESILLPNNFIARQCNIQQTSTGQPQGCLPVSTNFTLEMGDQIDNLIRGTFFLQTAPVPPYGLGNITTAKSSMNARIGV</sequence>
<proteinExistence type="inferred from homology"/>
<feature type="domain" description="Lipase" evidence="5">
    <location>
        <begin position="48"/>
        <end position="321"/>
    </location>
</feature>
<keyword evidence="7" id="KW-1185">Reference proteome</keyword>
<evidence type="ECO:0000259" key="5">
    <source>
        <dbReference type="Pfam" id="PF00151"/>
    </source>
</evidence>
<protein>
    <recommendedName>
        <fullName evidence="5">Lipase domain-containing protein</fullName>
    </recommendedName>
</protein>
<evidence type="ECO:0000256" key="1">
    <source>
        <dbReference type="ARBA" id="ARBA00004613"/>
    </source>
</evidence>
<dbReference type="CDD" id="cd00707">
    <property type="entry name" value="Pancreat_lipase_like"/>
    <property type="match status" value="1"/>
</dbReference>
<name>A0A8W7K5F6_ANOAL</name>
<comment type="subcellular location">
    <subcellularLocation>
        <location evidence="1">Secreted</location>
    </subcellularLocation>
</comment>
<evidence type="ECO:0000256" key="2">
    <source>
        <dbReference type="ARBA" id="ARBA00010701"/>
    </source>
</evidence>
<evidence type="ECO:0000313" key="6">
    <source>
        <dbReference type="EnsemblMetazoa" id="AALB016159-PA"/>
    </source>
</evidence>
<comment type="similarity">
    <text evidence="2 4">Belongs to the AB hydrolase superfamily. Lipase family.</text>
</comment>
<evidence type="ECO:0000256" key="3">
    <source>
        <dbReference type="ARBA" id="ARBA00022525"/>
    </source>
</evidence>
<reference evidence="6 7" key="1">
    <citation type="journal article" date="2017" name="G3 (Bethesda)">
        <title>The Physical Genome Mapping of Anopheles albimanus Corrected Scaffold Misassemblies and Identified Interarm Rearrangements in Genus Anopheles.</title>
        <authorList>
            <person name="Artemov G.N."/>
            <person name="Peery A.N."/>
            <person name="Jiang X."/>
            <person name="Tu Z."/>
            <person name="Stegniy V.N."/>
            <person name="Sharakhova M.V."/>
            <person name="Sharakhov I.V."/>
        </authorList>
    </citation>
    <scope>NUCLEOTIDE SEQUENCE [LARGE SCALE GENOMIC DNA]</scope>
    <source>
        <strain evidence="6 7">ALBI9_A</strain>
    </source>
</reference>
<dbReference type="PANTHER" id="PTHR11610:SF173">
    <property type="entry name" value="LIPASE DOMAIN-CONTAINING PROTEIN-RELATED"/>
    <property type="match status" value="1"/>
</dbReference>
<dbReference type="GO" id="GO:0005615">
    <property type="term" value="C:extracellular space"/>
    <property type="evidence" value="ECO:0007669"/>
    <property type="project" value="TreeGrafter"/>
</dbReference>
<dbReference type="InterPro" id="IPR033906">
    <property type="entry name" value="Lipase_N"/>
</dbReference>
<organism evidence="6 7">
    <name type="scientific">Anopheles albimanus</name>
    <name type="common">New world malaria mosquito</name>
    <dbReference type="NCBI Taxonomy" id="7167"/>
    <lineage>
        <taxon>Eukaryota</taxon>
        <taxon>Metazoa</taxon>
        <taxon>Ecdysozoa</taxon>
        <taxon>Arthropoda</taxon>
        <taxon>Hexapoda</taxon>
        <taxon>Insecta</taxon>
        <taxon>Pterygota</taxon>
        <taxon>Neoptera</taxon>
        <taxon>Endopterygota</taxon>
        <taxon>Diptera</taxon>
        <taxon>Nematocera</taxon>
        <taxon>Culicoidea</taxon>
        <taxon>Culicidae</taxon>
        <taxon>Anophelinae</taxon>
        <taxon>Anopheles</taxon>
    </lineage>
</organism>
<dbReference type="InterPro" id="IPR000734">
    <property type="entry name" value="TAG_lipase"/>
</dbReference>
<evidence type="ECO:0000256" key="4">
    <source>
        <dbReference type="RuleBase" id="RU004262"/>
    </source>
</evidence>
<evidence type="ECO:0000313" key="7">
    <source>
        <dbReference type="Proteomes" id="UP000069272"/>
    </source>
</evidence>
<dbReference type="Pfam" id="PF00151">
    <property type="entry name" value="Lipase"/>
    <property type="match status" value="1"/>
</dbReference>
<dbReference type="Gene3D" id="3.40.50.1820">
    <property type="entry name" value="alpha/beta hydrolase"/>
    <property type="match status" value="1"/>
</dbReference>
<dbReference type="AlphaFoldDB" id="A0A8W7K5F6"/>
<dbReference type="EnsemblMetazoa" id="AALB016159-RA">
    <property type="protein sequence ID" value="AALB016159-PA"/>
    <property type="gene ID" value="AALB016159"/>
</dbReference>
<dbReference type="InterPro" id="IPR013818">
    <property type="entry name" value="Lipase"/>
</dbReference>
<dbReference type="GO" id="GO:0016298">
    <property type="term" value="F:lipase activity"/>
    <property type="evidence" value="ECO:0007669"/>
    <property type="project" value="InterPro"/>
</dbReference>
<dbReference type="InterPro" id="IPR029058">
    <property type="entry name" value="AB_hydrolase_fold"/>
</dbReference>
<dbReference type="GO" id="GO:0016042">
    <property type="term" value="P:lipid catabolic process"/>
    <property type="evidence" value="ECO:0007669"/>
    <property type="project" value="TreeGrafter"/>
</dbReference>
<dbReference type="SUPFAM" id="SSF53474">
    <property type="entry name" value="alpha/beta-Hydrolases"/>
    <property type="match status" value="1"/>
</dbReference>
<dbReference type="PANTHER" id="PTHR11610">
    <property type="entry name" value="LIPASE"/>
    <property type="match status" value="1"/>
</dbReference>
<dbReference type="GO" id="GO:0017171">
    <property type="term" value="F:serine hydrolase activity"/>
    <property type="evidence" value="ECO:0007669"/>
    <property type="project" value="TreeGrafter"/>
</dbReference>
<reference evidence="6" key="2">
    <citation type="submission" date="2022-08" db="UniProtKB">
        <authorList>
            <consortium name="EnsemblMetazoa"/>
        </authorList>
    </citation>
    <scope>IDENTIFICATION</scope>
    <source>
        <strain evidence="6">STECLA/ALBI9_A</strain>
    </source>
</reference>
<dbReference type="Proteomes" id="UP000069272">
    <property type="component" value="Chromosome 3L"/>
</dbReference>